<organism evidence="5 6">
    <name type="scientific">Arachidicoccus rhizosphaerae</name>
    <dbReference type="NCBI Taxonomy" id="551991"/>
    <lineage>
        <taxon>Bacteria</taxon>
        <taxon>Pseudomonadati</taxon>
        <taxon>Bacteroidota</taxon>
        <taxon>Chitinophagia</taxon>
        <taxon>Chitinophagales</taxon>
        <taxon>Chitinophagaceae</taxon>
        <taxon>Arachidicoccus</taxon>
    </lineage>
</organism>
<proteinExistence type="inferred from homology"/>
<evidence type="ECO:0000256" key="1">
    <source>
        <dbReference type="ARBA" id="ARBA00008668"/>
    </source>
</evidence>
<keyword evidence="2" id="KW-0378">Hydrolase</keyword>
<dbReference type="STRING" id="551991.SAMN05192529_101336"/>
<dbReference type="AlphaFoldDB" id="A0A1H3VRB4"/>
<dbReference type="OrthoDB" id="9807041at2"/>
<dbReference type="InterPro" id="IPR037459">
    <property type="entry name" value="RhgT-like"/>
</dbReference>
<feature type="domain" description="Beta-agarase/YXIM esterase-like galactose-binding" evidence="4">
    <location>
        <begin position="25"/>
        <end position="97"/>
    </location>
</feature>
<dbReference type="EMBL" id="FNQY01000001">
    <property type="protein sequence ID" value="SDZ76662.1"/>
    <property type="molecule type" value="Genomic_DNA"/>
</dbReference>
<dbReference type="Gene3D" id="2.60.120.430">
    <property type="entry name" value="Galactose-binding lectin"/>
    <property type="match status" value="1"/>
</dbReference>
<dbReference type="Proteomes" id="UP000199041">
    <property type="component" value="Unassembled WGS sequence"/>
</dbReference>
<dbReference type="InterPro" id="IPR049033">
    <property type="entry name" value="AGA-YXIM_GBD"/>
</dbReference>
<dbReference type="InterPro" id="IPR008979">
    <property type="entry name" value="Galactose-bd-like_sf"/>
</dbReference>
<accession>A0A1H3VRB4</accession>
<evidence type="ECO:0000313" key="5">
    <source>
        <dbReference type="EMBL" id="SDZ76662.1"/>
    </source>
</evidence>
<dbReference type="RefSeq" id="WP_091392474.1">
    <property type="nucleotide sequence ID" value="NZ_FNQY01000001.1"/>
</dbReference>
<evidence type="ECO:0000259" key="4">
    <source>
        <dbReference type="Pfam" id="PF21254"/>
    </source>
</evidence>
<keyword evidence="3" id="KW-0732">Signal</keyword>
<dbReference type="InterPro" id="IPR036514">
    <property type="entry name" value="SGNH_hydro_sf"/>
</dbReference>
<evidence type="ECO:0000256" key="3">
    <source>
        <dbReference type="SAM" id="SignalP"/>
    </source>
</evidence>
<gene>
    <name evidence="5" type="ORF">SAMN05192529_101336</name>
</gene>
<keyword evidence="6" id="KW-1185">Reference proteome</keyword>
<dbReference type="Pfam" id="PF21254">
    <property type="entry name" value="AGA-YXIM_GBD"/>
    <property type="match status" value="1"/>
</dbReference>
<reference evidence="5 6" key="1">
    <citation type="submission" date="2016-10" db="EMBL/GenBank/DDBJ databases">
        <authorList>
            <person name="de Groot N.N."/>
        </authorList>
    </citation>
    <scope>NUCLEOTIDE SEQUENCE [LARGE SCALE GENOMIC DNA]</scope>
    <source>
        <strain evidence="5 6">Vu-144</strain>
    </source>
</reference>
<feature type="chain" id="PRO_5011616060" evidence="3">
    <location>
        <begin position="21"/>
        <end position="430"/>
    </location>
</feature>
<sequence length="430" mass="48173">MKRIVFVVLFCCGCICSMNAQIIQKFDFGTGHEEPGYTKVTAIDTYNEARGFGFDLGCNPIATGDYCTAVGSLFFSTKLPQGNYKVTVILGDAQRATSTTIKAESRRLMVKEVDTKPGELKKISFNVSVWDSIISGDKMVHLKPREQDKLDWDNKLTLEFSNTNPCINSLTIEPIDRPIQVFLMGNSTVTNQALEPWCCWGQMIPAFFKDDKVVVTNMAASGETLKSSFSRKRLDKVASMLHKGDYVFIEFAHNDQKKGSGELAYTTYNKYLKIFADSARNHGAIPVFVTSTNRRNFDKNGKVINTLGDFPDAMRLEAKKEGVSLIDLNEMTKTLYEAYGDSASRKLFVQYPIGSFPGQNRLLEDNTHFSTFGAYVLAKCMVKGIQSSDLALKKYLKDDLDAFDVRHPDAFKNWTLPVTPMFSEAKPYGN</sequence>
<dbReference type="SUPFAM" id="SSF49785">
    <property type="entry name" value="Galactose-binding domain-like"/>
    <property type="match status" value="1"/>
</dbReference>
<dbReference type="CDD" id="cd01821">
    <property type="entry name" value="Rhamnogalacturan_acetylesterase_like"/>
    <property type="match status" value="1"/>
</dbReference>
<dbReference type="PANTHER" id="PTHR43695:SF1">
    <property type="entry name" value="RHAMNOGALACTURONAN ACETYLESTERASE"/>
    <property type="match status" value="1"/>
</dbReference>
<evidence type="ECO:0000313" key="6">
    <source>
        <dbReference type="Proteomes" id="UP000199041"/>
    </source>
</evidence>
<evidence type="ECO:0000256" key="2">
    <source>
        <dbReference type="ARBA" id="ARBA00022801"/>
    </source>
</evidence>
<comment type="similarity">
    <text evidence="1">Belongs to the 'GDSL' lipolytic enzyme family.</text>
</comment>
<dbReference type="PANTHER" id="PTHR43695">
    <property type="entry name" value="PUTATIVE (AFU_ORTHOLOGUE AFUA_2G17250)-RELATED"/>
    <property type="match status" value="1"/>
</dbReference>
<dbReference type="SUPFAM" id="SSF52266">
    <property type="entry name" value="SGNH hydrolase"/>
    <property type="match status" value="1"/>
</dbReference>
<feature type="signal peptide" evidence="3">
    <location>
        <begin position="1"/>
        <end position="20"/>
    </location>
</feature>
<dbReference type="GO" id="GO:0016788">
    <property type="term" value="F:hydrolase activity, acting on ester bonds"/>
    <property type="evidence" value="ECO:0007669"/>
    <property type="project" value="UniProtKB-ARBA"/>
</dbReference>
<protein>
    <submittedName>
        <fullName evidence="5">Lysophospholipase L1</fullName>
    </submittedName>
</protein>
<dbReference type="Gene3D" id="3.40.50.1110">
    <property type="entry name" value="SGNH hydrolase"/>
    <property type="match status" value="1"/>
</dbReference>
<name>A0A1H3VRB4_9BACT</name>